<dbReference type="OrthoDB" id="653814at2"/>
<dbReference type="Pfam" id="PF08281">
    <property type="entry name" value="Sigma70_r4_2"/>
    <property type="match status" value="1"/>
</dbReference>
<dbReference type="CDD" id="cd06171">
    <property type="entry name" value="Sigma70_r4"/>
    <property type="match status" value="1"/>
</dbReference>
<dbReference type="AlphaFoldDB" id="A0A1H3XDW6"/>
<dbReference type="InterPro" id="IPR014284">
    <property type="entry name" value="RNA_pol_sigma-70_dom"/>
</dbReference>
<dbReference type="InterPro" id="IPR013249">
    <property type="entry name" value="RNA_pol_sigma70_r4_t2"/>
</dbReference>
<keyword evidence="2" id="KW-0805">Transcription regulation</keyword>
<keyword evidence="4" id="KW-0804">Transcription</keyword>
<dbReference type="InterPro" id="IPR036388">
    <property type="entry name" value="WH-like_DNA-bd_sf"/>
</dbReference>
<keyword evidence="3" id="KW-0731">Sigma factor</keyword>
<dbReference type="Gene3D" id="1.10.10.10">
    <property type="entry name" value="Winged helix-like DNA-binding domain superfamily/Winged helix DNA-binding domain"/>
    <property type="match status" value="1"/>
</dbReference>
<evidence type="ECO:0000313" key="8">
    <source>
        <dbReference type="Proteomes" id="UP000199656"/>
    </source>
</evidence>
<evidence type="ECO:0000256" key="3">
    <source>
        <dbReference type="ARBA" id="ARBA00023082"/>
    </source>
</evidence>
<dbReference type="GO" id="GO:0006352">
    <property type="term" value="P:DNA-templated transcription initiation"/>
    <property type="evidence" value="ECO:0007669"/>
    <property type="project" value="InterPro"/>
</dbReference>
<proteinExistence type="inferred from homology"/>
<dbReference type="Pfam" id="PF04542">
    <property type="entry name" value="Sigma70_r2"/>
    <property type="match status" value="1"/>
</dbReference>
<dbReference type="InterPro" id="IPR007627">
    <property type="entry name" value="RNA_pol_sigma70_r2"/>
</dbReference>
<name>A0A1H3XDW6_9BACT</name>
<dbReference type="PANTHER" id="PTHR43133:SF46">
    <property type="entry name" value="RNA POLYMERASE SIGMA-70 FACTOR ECF SUBFAMILY"/>
    <property type="match status" value="1"/>
</dbReference>
<comment type="similarity">
    <text evidence="1">Belongs to the sigma-70 factor family. ECF subfamily.</text>
</comment>
<dbReference type="NCBIfam" id="TIGR02937">
    <property type="entry name" value="sigma70-ECF"/>
    <property type="match status" value="1"/>
</dbReference>
<feature type="domain" description="RNA polymerase sigma factor 70 region 4 type 2" evidence="6">
    <location>
        <begin position="119"/>
        <end position="168"/>
    </location>
</feature>
<sequence>MDYSDALLVQRLKEGDANAYDELFLKYHRPLCLNAFWLLKDEDEASDLVQTFFMDIWDKKLYLQFNGEIKGYLFQSVRNRCLTFLKKRKSEMGHKHAFTQLQDDACLPSQEGSPDYYKQVLAAIDDMATQKKSAIQMVYIQGKRYQEAADEMGISINSFKTHLKRGLKVLRLTFVSKEY</sequence>
<evidence type="ECO:0000259" key="5">
    <source>
        <dbReference type="Pfam" id="PF04542"/>
    </source>
</evidence>
<feature type="domain" description="RNA polymerase sigma-70 region 2" evidence="5">
    <location>
        <begin position="23"/>
        <end position="89"/>
    </location>
</feature>
<gene>
    <name evidence="7" type="ORF">SAMN05660909_00376</name>
</gene>
<keyword evidence="8" id="KW-1185">Reference proteome</keyword>
<dbReference type="SUPFAM" id="SSF88946">
    <property type="entry name" value="Sigma2 domain of RNA polymerase sigma factors"/>
    <property type="match status" value="1"/>
</dbReference>
<dbReference type="SUPFAM" id="SSF88659">
    <property type="entry name" value="Sigma3 and sigma4 domains of RNA polymerase sigma factors"/>
    <property type="match status" value="1"/>
</dbReference>
<evidence type="ECO:0000259" key="6">
    <source>
        <dbReference type="Pfam" id="PF08281"/>
    </source>
</evidence>
<dbReference type="STRING" id="408074.SAMN05660909_00376"/>
<evidence type="ECO:0000256" key="4">
    <source>
        <dbReference type="ARBA" id="ARBA00023163"/>
    </source>
</evidence>
<organism evidence="7 8">
    <name type="scientific">Chitinophaga terrae</name>
    <name type="common">ex Kim and Jung 2007</name>
    <dbReference type="NCBI Taxonomy" id="408074"/>
    <lineage>
        <taxon>Bacteria</taxon>
        <taxon>Pseudomonadati</taxon>
        <taxon>Bacteroidota</taxon>
        <taxon>Chitinophagia</taxon>
        <taxon>Chitinophagales</taxon>
        <taxon>Chitinophagaceae</taxon>
        <taxon>Chitinophaga</taxon>
    </lineage>
</organism>
<dbReference type="GO" id="GO:0016987">
    <property type="term" value="F:sigma factor activity"/>
    <property type="evidence" value="ECO:0007669"/>
    <property type="project" value="UniProtKB-KW"/>
</dbReference>
<protein>
    <submittedName>
        <fullName evidence="7">RNA polymerase sigma-70 factor, ECF subfamily</fullName>
    </submittedName>
</protein>
<dbReference type="GO" id="GO:0003677">
    <property type="term" value="F:DNA binding"/>
    <property type="evidence" value="ECO:0007669"/>
    <property type="project" value="InterPro"/>
</dbReference>
<evidence type="ECO:0000313" key="7">
    <source>
        <dbReference type="EMBL" id="SDZ96874.1"/>
    </source>
</evidence>
<evidence type="ECO:0000256" key="2">
    <source>
        <dbReference type="ARBA" id="ARBA00023015"/>
    </source>
</evidence>
<dbReference type="PANTHER" id="PTHR43133">
    <property type="entry name" value="RNA POLYMERASE ECF-TYPE SIGMA FACTO"/>
    <property type="match status" value="1"/>
</dbReference>
<dbReference type="Proteomes" id="UP000199656">
    <property type="component" value="Unassembled WGS sequence"/>
</dbReference>
<dbReference type="Gene3D" id="1.10.1740.10">
    <property type="match status" value="1"/>
</dbReference>
<reference evidence="8" key="1">
    <citation type="submission" date="2016-10" db="EMBL/GenBank/DDBJ databases">
        <authorList>
            <person name="Varghese N."/>
            <person name="Submissions S."/>
        </authorList>
    </citation>
    <scope>NUCLEOTIDE SEQUENCE [LARGE SCALE GENOMIC DNA]</scope>
    <source>
        <strain evidence="8">DSM 23920</strain>
    </source>
</reference>
<accession>A0A1H3XDW6</accession>
<dbReference type="InterPro" id="IPR013324">
    <property type="entry name" value="RNA_pol_sigma_r3/r4-like"/>
</dbReference>
<dbReference type="EMBL" id="FNRL01000001">
    <property type="protein sequence ID" value="SDZ96874.1"/>
    <property type="molecule type" value="Genomic_DNA"/>
</dbReference>
<evidence type="ECO:0000256" key="1">
    <source>
        <dbReference type="ARBA" id="ARBA00010641"/>
    </source>
</evidence>
<dbReference type="InterPro" id="IPR039425">
    <property type="entry name" value="RNA_pol_sigma-70-like"/>
</dbReference>
<dbReference type="RefSeq" id="WP_089758063.1">
    <property type="nucleotide sequence ID" value="NZ_BKAT01000012.1"/>
</dbReference>
<dbReference type="InterPro" id="IPR013325">
    <property type="entry name" value="RNA_pol_sigma_r2"/>
</dbReference>